<keyword evidence="3" id="KW-1185">Reference proteome</keyword>
<sequence>MNAFVTAEMAVWVPEDLPARAAPVPSPETALAALDLQGLRLSAMVVAVAMLSAVAAGVMSAFGTI</sequence>
<protein>
    <submittedName>
        <fullName evidence="2">Uncharacterized protein</fullName>
    </submittedName>
</protein>
<gene>
    <name evidence="2" type="ORF">AACH06_04885</name>
</gene>
<evidence type="ECO:0000313" key="3">
    <source>
        <dbReference type="Proteomes" id="UP001371218"/>
    </source>
</evidence>
<dbReference type="EMBL" id="JBBUTG010000002">
    <property type="protein sequence ID" value="MEK8030150.1"/>
    <property type="molecule type" value="Genomic_DNA"/>
</dbReference>
<evidence type="ECO:0000313" key="2">
    <source>
        <dbReference type="EMBL" id="MEK8030150.1"/>
    </source>
</evidence>
<organism evidence="2 3">
    <name type="scientific">Ideonella lacteola</name>
    <dbReference type="NCBI Taxonomy" id="2984193"/>
    <lineage>
        <taxon>Bacteria</taxon>
        <taxon>Pseudomonadati</taxon>
        <taxon>Pseudomonadota</taxon>
        <taxon>Betaproteobacteria</taxon>
        <taxon>Burkholderiales</taxon>
        <taxon>Sphaerotilaceae</taxon>
        <taxon>Ideonella</taxon>
    </lineage>
</organism>
<feature type="transmembrane region" description="Helical" evidence="1">
    <location>
        <begin position="41"/>
        <end position="62"/>
    </location>
</feature>
<accession>A0ABU9BMJ3</accession>
<keyword evidence="1" id="KW-0812">Transmembrane</keyword>
<proteinExistence type="predicted"/>
<evidence type="ECO:0000256" key="1">
    <source>
        <dbReference type="SAM" id="Phobius"/>
    </source>
</evidence>
<keyword evidence="1" id="KW-1133">Transmembrane helix</keyword>
<comment type="caution">
    <text evidence="2">The sequence shown here is derived from an EMBL/GenBank/DDBJ whole genome shotgun (WGS) entry which is preliminary data.</text>
</comment>
<name>A0ABU9BMJ3_9BURK</name>
<dbReference type="RefSeq" id="WP_341424501.1">
    <property type="nucleotide sequence ID" value="NZ_JBBUTG010000002.1"/>
</dbReference>
<reference evidence="2 3" key="1">
    <citation type="submission" date="2024-04" db="EMBL/GenBank/DDBJ databases">
        <title>Novel species of the genus Ideonella isolated from streams.</title>
        <authorList>
            <person name="Lu H."/>
        </authorList>
    </citation>
    <scope>NUCLEOTIDE SEQUENCE [LARGE SCALE GENOMIC DNA]</scope>
    <source>
        <strain evidence="2 3">DXS29W</strain>
    </source>
</reference>
<keyword evidence="1" id="KW-0472">Membrane</keyword>
<dbReference type="Proteomes" id="UP001371218">
    <property type="component" value="Unassembled WGS sequence"/>
</dbReference>